<feature type="transmembrane region" description="Helical" evidence="2">
    <location>
        <begin position="124"/>
        <end position="143"/>
    </location>
</feature>
<dbReference type="EMBL" id="JACGWV010000001">
    <property type="protein sequence ID" value="MBA8808264.1"/>
    <property type="molecule type" value="Genomic_DNA"/>
</dbReference>
<dbReference type="InterPro" id="IPR022062">
    <property type="entry name" value="DUF3618"/>
</dbReference>
<evidence type="ECO:0008006" key="5">
    <source>
        <dbReference type="Google" id="ProtNLM"/>
    </source>
</evidence>
<keyword evidence="4" id="KW-1185">Reference proteome</keyword>
<feature type="compositionally biased region" description="Basic and acidic residues" evidence="1">
    <location>
        <begin position="23"/>
        <end position="52"/>
    </location>
</feature>
<dbReference type="RefSeq" id="WP_182616149.1">
    <property type="nucleotide sequence ID" value="NZ_BAAATF010000003.1"/>
</dbReference>
<evidence type="ECO:0000313" key="3">
    <source>
        <dbReference type="EMBL" id="MBA8808264.1"/>
    </source>
</evidence>
<proteinExistence type="predicted"/>
<feature type="compositionally biased region" description="Basic and acidic residues" evidence="1">
    <location>
        <begin position="63"/>
        <end position="79"/>
    </location>
</feature>
<dbReference type="Proteomes" id="UP000540568">
    <property type="component" value="Unassembled WGS sequence"/>
</dbReference>
<evidence type="ECO:0000256" key="1">
    <source>
        <dbReference type="SAM" id="MobiDB-lite"/>
    </source>
</evidence>
<feature type="compositionally biased region" description="Polar residues" evidence="1">
    <location>
        <begin position="1"/>
        <end position="11"/>
    </location>
</feature>
<gene>
    <name evidence="3" type="ORF">FHX71_002206</name>
</gene>
<organism evidence="3 4">
    <name type="scientific">Promicromonospora sukumoe</name>
    <dbReference type="NCBI Taxonomy" id="88382"/>
    <lineage>
        <taxon>Bacteria</taxon>
        <taxon>Bacillati</taxon>
        <taxon>Actinomycetota</taxon>
        <taxon>Actinomycetes</taxon>
        <taxon>Micrococcales</taxon>
        <taxon>Promicromonosporaceae</taxon>
        <taxon>Promicromonospora</taxon>
    </lineage>
</organism>
<evidence type="ECO:0000256" key="2">
    <source>
        <dbReference type="SAM" id="Phobius"/>
    </source>
</evidence>
<name>A0A7W3J8R8_9MICO</name>
<sequence>MSTNVSGNGSDTHGPDTNGPDPHGSETNDPEVIRADIERTREELSHDVDALGDRINPAHMARRQADRVRSGVSHVKERVTGSAHDPASSGRTPSARKPSAPSPWSAPDQSSVNQLLDRVRENPLGVGLVAFGLGFAVASLVVSGRAARR</sequence>
<dbReference type="AlphaFoldDB" id="A0A7W3J8R8"/>
<accession>A0A7W3J8R8</accession>
<dbReference type="Pfam" id="PF12277">
    <property type="entry name" value="DUF3618"/>
    <property type="match status" value="1"/>
</dbReference>
<evidence type="ECO:0000313" key="4">
    <source>
        <dbReference type="Proteomes" id="UP000540568"/>
    </source>
</evidence>
<comment type="caution">
    <text evidence="3">The sequence shown here is derived from an EMBL/GenBank/DDBJ whole genome shotgun (WGS) entry which is preliminary data.</text>
</comment>
<reference evidence="3 4" key="1">
    <citation type="submission" date="2020-07" db="EMBL/GenBank/DDBJ databases">
        <title>Sequencing the genomes of 1000 actinobacteria strains.</title>
        <authorList>
            <person name="Klenk H.-P."/>
        </authorList>
    </citation>
    <scope>NUCLEOTIDE SEQUENCE [LARGE SCALE GENOMIC DNA]</scope>
    <source>
        <strain evidence="3 4">DSM 44121</strain>
    </source>
</reference>
<protein>
    <recommendedName>
        <fullName evidence="5">DUF3618 domain-containing protein</fullName>
    </recommendedName>
</protein>
<keyword evidence="2" id="KW-0472">Membrane</keyword>
<keyword evidence="2" id="KW-0812">Transmembrane</keyword>
<feature type="region of interest" description="Disordered" evidence="1">
    <location>
        <begin position="1"/>
        <end position="114"/>
    </location>
</feature>
<keyword evidence="2" id="KW-1133">Transmembrane helix</keyword>